<comment type="caution">
    <text evidence="1">The sequence shown here is derived from an EMBL/GenBank/DDBJ whole genome shotgun (WGS) entry which is preliminary data.</text>
</comment>
<dbReference type="EMBL" id="QGKY02001250">
    <property type="protein sequence ID" value="KAF2563997.1"/>
    <property type="molecule type" value="Genomic_DNA"/>
</dbReference>
<evidence type="ECO:0000313" key="1">
    <source>
        <dbReference type="EMBL" id="KAF2563997.1"/>
    </source>
</evidence>
<organism evidence="1">
    <name type="scientific">Brassica cretica</name>
    <name type="common">Mustard</name>
    <dbReference type="NCBI Taxonomy" id="69181"/>
    <lineage>
        <taxon>Eukaryota</taxon>
        <taxon>Viridiplantae</taxon>
        <taxon>Streptophyta</taxon>
        <taxon>Embryophyta</taxon>
        <taxon>Tracheophyta</taxon>
        <taxon>Spermatophyta</taxon>
        <taxon>Magnoliopsida</taxon>
        <taxon>eudicotyledons</taxon>
        <taxon>Gunneridae</taxon>
        <taxon>Pentapetalae</taxon>
        <taxon>rosids</taxon>
        <taxon>malvids</taxon>
        <taxon>Brassicales</taxon>
        <taxon>Brassicaceae</taxon>
        <taxon>Brassiceae</taxon>
        <taxon>Brassica</taxon>
    </lineage>
</organism>
<gene>
    <name evidence="2" type="ORF">F2Q68_00010799</name>
    <name evidence="1" type="ORF">F2Q70_00017840</name>
</gene>
<accession>A0A8S9I393</accession>
<sequence length="134" mass="14966">MMDMASLDLAQHILIAGAAKQFRGKGDGHVAIDDRETVRGDGLGGFEGRSSVNESNRMNKSLYPIRYCHDGIFVRQPALRPELVHPYIVEGQAWKNVMSTWSMIGRVKKLFKECGATVIRLRLGNDYSDGLNEN</sequence>
<dbReference type="EMBL" id="QGKW02000717">
    <property type="protein sequence ID" value="KAF2595586.1"/>
    <property type="molecule type" value="Genomic_DNA"/>
</dbReference>
<protein>
    <submittedName>
        <fullName evidence="1">Uncharacterized protein</fullName>
    </submittedName>
</protein>
<dbReference type="Proteomes" id="UP000712281">
    <property type="component" value="Unassembled WGS sequence"/>
</dbReference>
<evidence type="ECO:0000313" key="2">
    <source>
        <dbReference type="EMBL" id="KAF2595586.1"/>
    </source>
</evidence>
<proteinExistence type="predicted"/>
<dbReference type="AlphaFoldDB" id="A0A8S9I393"/>
<reference evidence="1" key="1">
    <citation type="submission" date="2019-12" db="EMBL/GenBank/DDBJ databases">
        <title>Genome sequencing and annotation of Brassica cretica.</title>
        <authorList>
            <person name="Studholme D.J."/>
            <person name="Sarris P.F."/>
        </authorList>
    </citation>
    <scope>NUCLEOTIDE SEQUENCE</scope>
    <source>
        <strain evidence="2">PFS-001/15</strain>
        <strain evidence="1">PFS-102/07</strain>
        <tissue evidence="1">Leaf</tissue>
    </source>
</reference>
<name>A0A8S9I393_BRACR</name>